<dbReference type="SUPFAM" id="SSF46785">
    <property type="entry name" value="Winged helix' DNA-binding domain"/>
    <property type="match status" value="1"/>
</dbReference>
<keyword evidence="2" id="KW-0805">Transcription regulation</keyword>
<comment type="similarity">
    <text evidence="1">Belongs to the LysR transcriptional regulatory family.</text>
</comment>
<dbReference type="Gene3D" id="3.40.190.10">
    <property type="entry name" value="Periplasmic binding protein-like II"/>
    <property type="match status" value="2"/>
</dbReference>
<gene>
    <name evidence="6" type="ORF">NBZ79_06345</name>
</gene>
<dbReference type="PROSITE" id="PS50931">
    <property type="entry name" value="HTH_LYSR"/>
    <property type="match status" value="1"/>
</dbReference>
<dbReference type="PANTHER" id="PTHR30537:SF74">
    <property type="entry name" value="HTH-TYPE TRANSCRIPTIONAL REGULATOR TRPI"/>
    <property type="match status" value="1"/>
</dbReference>
<evidence type="ECO:0000256" key="2">
    <source>
        <dbReference type="ARBA" id="ARBA00023015"/>
    </source>
</evidence>
<dbReference type="PANTHER" id="PTHR30537">
    <property type="entry name" value="HTH-TYPE TRANSCRIPTIONAL REGULATOR"/>
    <property type="match status" value="1"/>
</dbReference>
<dbReference type="Proteomes" id="UP001056291">
    <property type="component" value="Chromosome"/>
</dbReference>
<organism evidence="6 7">
    <name type="scientific">Sneathiella marina</name>
    <dbReference type="NCBI Taxonomy" id="2950108"/>
    <lineage>
        <taxon>Bacteria</taxon>
        <taxon>Pseudomonadati</taxon>
        <taxon>Pseudomonadota</taxon>
        <taxon>Alphaproteobacteria</taxon>
        <taxon>Sneathiellales</taxon>
        <taxon>Sneathiellaceae</taxon>
        <taxon>Sneathiella</taxon>
    </lineage>
</organism>
<keyword evidence="3" id="KW-0238">DNA-binding</keyword>
<dbReference type="Pfam" id="PF03466">
    <property type="entry name" value="LysR_substrate"/>
    <property type="match status" value="1"/>
</dbReference>
<evidence type="ECO:0000313" key="6">
    <source>
        <dbReference type="EMBL" id="USG62594.1"/>
    </source>
</evidence>
<evidence type="ECO:0000256" key="1">
    <source>
        <dbReference type="ARBA" id="ARBA00009437"/>
    </source>
</evidence>
<evidence type="ECO:0000256" key="4">
    <source>
        <dbReference type="ARBA" id="ARBA00023163"/>
    </source>
</evidence>
<dbReference type="SUPFAM" id="SSF53850">
    <property type="entry name" value="Periplasmic binding protein-like II"/>
    <property type="match status" value="1"/>
</dbReference>
<dbReference type="InterPro" id="IPR005119">
    <property type="entry name" value="LysR_subst-bd"/>
</dbReference>
<dbReference type="RefSeq" id="WP_251936501.1">
    <property type="nucleotide sequence ID" value="NZ_CP098747.1"/>
</dbReference>
<accession>A0ABY4W6Y9</accession>
<dbReference type="Gene3D" id="1.10.10.10">
    <property type="entry name" value="Winged helix-like DNA-binding domain superfamily/Winged helix DNA-binding domain"/>
    <property type="match status" value="1"/>
</dbReference>
<dbReference type="Pfam" id="PF00126">
    <property type="entry name" value="HTH_1"/>
    <property type="match status" value="1"/>
</dbReference>
<proteinExistence type="inferred from homology"/>
<reference evidence="6" key="1">
    <citation type="submission" date="2022-06" db="EMBL/GenBank/DDBJ databases">
        <title>Sneathiella actinostolidae sp. nov., isolated from a sea anemonein the Western Pacific Ocean.</title>
        <authorList>
            <person name="Wei M.J."/>
        </authorList>
    </citation>
    <scope>NUCLEOTIDE SEQUENCE</scope>
    <source>
        <strain evidence="6">PHK-P5</strain>
    </source>
</reference>
<evidence type="ECO:0000313" key="7">
    <source>
        <dbReference type="Proteomes" id="UP001056291"/>
    </source>
</evidence>
<evidence type="ECO:0000256" key="3">
    <source>
        <dbReference type="ARBA" id="ARBA00023125"/>
    </source>
</evidence>
<feature type="domain" description="HTH lysR-type" evidence="5">
    <location>
        <begin position="9"/>
        <end position="66"/>
    </location>
</feature>
<evidence type="ECO:0000259" key="5">
    <source>
        <dbReference type="PROSITE" id="PS50931"/>
    </source>
</evidence>
<keyword evidence="4" id="KW-0804">Transcription</keyword>
<dbReference type="InterPro" id="IPR058163">
    <property type="entry name" value="LysR-type_TF_proteobact-type"/>
</dbReference>
<keyword evidence="7" id="KW-1185">Reference proteome</keyword>
<protein>
    <submittedName>
        <fullName evidence="6">LysR substrate-binding domain-containing protein</fullName>
    </submittedName>
</protein>
<dbReference type="InterPro" id="IPR036388">
    <property type="entry name" value="WH-like_DNA-bd_sf"/>
</dbReference>
<sequence>MARRYYNLPPLNTLASFECAARNLSIKDAAQELNVTPGAVSHQIKALEGELGISLFERKHRGIGLTEDGQRLLASLQRSFSDVSSTLAHLRRTSFDISVTIAATTAVSSLWLTPRLSRFWKEHGGIPVNQLLSDHAPKQGERVDLRVKYGKSKDTSKTHQKLFSDHLAPICSPTLAQKLAGTDLETLASMPLIHNEADDESWTTWESWFRELGYTGDIAAGIHVNNYTIALQAAQDDAGIVLGWQRLIRPLLEQKRLIPFGPHVLAAPHSFYIITEGEDMLSDNTKILRDWLLEHI</sequence>
<dbReference type="InterPro" id="IPR000847">
    <property type="entry name" value="LysR_HTH_N"/>
</dbReference>
<name>A0ABY4W6Y9_9PROT</name>
<dbReference type="PRINTS" id="PR00039">
    <property type="entry name" value="HTHLYSR"/>
</dbReference>
<dbReference type="InterPro" id="IPR036390">
    <property type="entry name" value="WH_DNA-bd_sf"/>
</dbReference>
<dbReference type="EMBL" id="CP098747">
    <property type="protein sequence ID" value="USG62594.1"/>
    <property type="molecule type" value="Genomic_DNA"/>
</dbReference>